<sequence>MPEWQDVVGQSSPCIFGVEDLWDVLCFVLHLP</sequence>
<evidence type="ECO:0000313" key="1">
    <source>
        <dbReference type="EMBL" id="JAH13878.1"/>
    </source>
</evidence>
<dbReference type="EMBL" id="GBXM01094699">
    <property type="protein sequence ID" value="JAH13878.1"/>
    <property type="molecule type" value="Transcribed_RNA"/>
</dbReference>
<accession>A0A0E9QCQ4</accession>
<organism evidence="1">
    <name type="scientific">Anguilla anguilla</name>
    <name type="common">European freshwater eel</name>
    <name type="synonym">Muraena anguilla</name>
    <dbReference type="NCBI Taxonomy" id="7936"/>
    <lineage>
        <taxon>Eukaryota</taxon>
        <taxon>Metazoa</taxon>
        <taxon>Chordata</taxon>
        <taxon>Craniata</taxon>
        <taxon>Vertebrata</taxon>
        <taxon>Euteleostomi</taxon>
        <taxon>Actinopterygii</taxon>
        <taxon>Neopterygii</taxon>
        <taxon>Teleostei</taxon>
        <taxon>Anguilliformes</taxon>
        <taxon>Anguillidae</taxon>
        <taxon>Anguilla</taxon>
    </lineage>
</organism>
<dbReference type="EMBL" id="GBXM01075973">
    <property type="protein sequence ID" value="JAH32604.1"/>
    <property type="molecule type" value="Transcribed_RNA"/>
</dbReference>
<reference evidence="1" key="1">
    <citation type="submission" date="2014-11" db="EMBL/GenBank/DDBJ databases">
        <authorList>
            <person name="Amaro Gonzalez C."/>
        </authorList>
    </citation>
    <scope>NUCLEOTIDE SEQUENCE</scope>
</reference>
<proteinExistence type="predicted"/>
<reference evidence="1" key="2">
    <citation type="journal article" date="2015" name="Fish Shellfish Immunol.">
        <title>Early steps in the European eel (Anguilla anguilla)-Vibrio vulnificus interaction in the gills: Role of the RtxA13 toxin.</title>
        <authorList>
            <person name="Callol A."/>
            <person name="Pajuelo D."/>
            <person name="Ebbesson L."/>
            <person name="Teles M."/>
            <person name="MacKenzie S."/>
            <person name="Amaro C."/>
        </authorList>
    </citation>
    <scope>NUCLEOTIDE SEQUENCE</scope>
</reference>
<protein>
    <submittedName>
        <fullName evidence="1">Uncharacterized protein</fullName>
    </submittedName>
</protein>
<dbReference type="AlphaFoldDB" id="A0A0E9QCQ4"/>
<name>A0A0E9QCQ4_ANGAN</name>